<organism evidence="4 5">
    <name type="scientific">Williamsia herbipolensis</name>
    <dbReference type="NCBI Taxonomy" id="1603258"/>
    <lineage>
        <taxon>Bacteria</taxon>
        <taxon>Bacillati</taxon>
        <taxon>Actinomycetota</taxon>
        <taxon>Actinomycetes</taxon>
        <taxon>Mycobacteriales</taxon>
        <taxon>Nocardiaceae</taxon>
        <taxon>Williamsia</taxon>
    </lineage>
</organism>
<dbReference type="PANTHER" id="PTHR43673:SF10">
    <property type="entry name" value="NADH DEHYDROGENASE_NAD(P)H NITROREDUCTASE XCC3605-RELATED"/>
    <property type="match status" value="1"/>
</dbReference>
<dbReference type="RefSeq" id="WP_045824756.1">
    <property type="nucleotide sequence ID" value="NZ_CP108021.1"/>
</dbReference>
<name>A0AAU4JYN4_9NOCA</name>
<keyword evidence="2" id="KW-0560">Oxidoreductase</keyword>
<evidence type="ECO:0000313" key="5">
    <source>
        <dbReference type="Proteomes" id="UP001432128"/>
    </source>
</evidence>
<dbReference type="InterPro" id="IPR029479">
    <property type="entry name" value="Nitroreductase"/>
</dbReference>
<dbReference type="Pfam" id="PF00881">
    <property type="entry name" value="Nitroreductase"/>
    <property type="match status" value="2"/>
</dbReference>
<reference evidence="4 5" key="1">
    <citation type="submission" date="2022-10" db="EMBL/GenBank/DDBJ databases">
        <title>The complete genomes of actinobacterial strains from the NBC collection.</title>
        <authorList>
            <person name="Joergensen T.S."/>
            <person name="Alvarez Arevalo M."/>
            <person name="Sterndorff E.B."/>
            <person name="Faurdal D."/>
            <person name="Vuksanovic O."/>
            <person name="Mourched A.-S."/>
            <person name="Charusanti P."/>
            <person name="Shaw S."/>
            <person name="Blin K."/>
            <person name="Weber T."/>
        </authorList>
    </citation>
    <scope>NUCLEOTIDE SEQUENCE [LARGE SCALE GENOMIC DNA]</scope>
    <source>
        <strain evidence="4 5">NBC_00319</strain>
    </source>
</reference>
<evidence type="ECO:0000256" key="1">
    <source>
        <dbReference type="ARBA" id="ARBA00007118"/>
    </source>
</evidence>
<evidence type="ECO:0000256" key="2">
    <source>
        <dbReference type="ARBA" id="ARBA00023002"/>
    </source>
</evidence>
<dbReference type="Gene3D" id="3.40.109.10">
    <property type="entry name" value="NADH Oxidase"/>
    <property type="match status" value="1"/>
</dbReference>
<protein>
    <submittedName>
        <fullName evidence="4">Nitroreductase family protein</fullName>
    </submittedName>
</protein>
<proteinExistence type="inferred from homology"/>
<dbReference type="KEGG" id="whr:OG579_14205"/>
<feature type="domain" description="Nitroreductase" evidence="3">
    <location>
        <begin position="7"/>
        <end position="48"/>
    </location>
</feature>
<dbReference type="AlphaFoldDB" id="A0AAU4JYN4"/>
<dbReference type="EMBL" id="CP108021">
    <property type="protein sequence ID" value="WUM18876.1"/>
    <property type="molecule type" value="Genomic_DNA"/>
</dbReference>
<sequence>MHELFEKRWSARGLDASATIPADHLTSILEAGRWAPTWGSTQPVRFVVGVRGDATFTTLTEVLSRGNAWASAASALILLTTRDDATDANATTYGAVDLGLATAQMILQAVDLGYVGHPMAGFEVPATIERFEIPAGERPLVLLAVGTLADPATLEPKIAEKDARERTRRPLGEIAFAERWGHPFGG</sequence>
<accession>A0AAU4JYN4</accession>
<gene>
    <name evidence="4" type="ORF">OG579_14205</name>
</gene>
<dbReference type="PANTHER" id="PTHR43673">
    <property type="entry name" value="NAD(P)H NITROREDUCTASE YDGI-RELATED"/>
    <property type="match status" value="1"/>
</dbReference>
<dbReference type="Proteomes" id="UP001432128">
    <property type="component" value="Chromosome"/>
</dbReference>
<feature type="domain" description="Nitroreductase" evidence="3">
    <location>
        <begin position="65"/>
        <end position="146"/>
    </location>
</feature>
<evidence type="ECO:0000259" key="3">
    <source>
        <dbReference type="Pfam" id="PF00881"/>
    </source>
</evidence>
<dbReference type="GO" id="GO:0016491">
    <property type="term" value="F:oxidoreductase activity"/>
    <property type="evidence" value="ECO:0007669"/>
    <property type="project" value="UniProtKB-KW"/>
</dbReference>
<dbReference type="SUPFAM" id="SSF55469">
    <property type="entry name" value="FMN-dependent nitroreductase-like"/>
    <property type="match status" value="1"/>
</dbReference>
<evidence type="ECO:0000313" key="4">
    <source>
        <dbReference type="EMBL" id="WUM18876.1"/>
    </source>
</evidence>
<comment type="similarity">
    <text evidence="1">Belongs to the nitroreductase family.</text>
</comment>
<keyword evidence="5" id="KW-1185">Reference proteome</keyword>
<dbReference type="InterPro" id="IPR000415">
    <property type="entry name" value="Nitroreductase-like"/>
</dbReference>